<dbReference type="EMBL" id="JAJVKT010000007">
    <property type="protein sequence ID" value="MCE7508550.1"/>
    <property type="molecule type" value="Genomic_DNA"/>
</dbReference>
<evidence type="ECO:0000313" key="3">
    <source>
        <dbReference type="Proteomes" id="UP001107961"/>
    </source>
</evidence>
<name>A0A9Q3W0R3_9GAMM</name>
<evidence type="ECO:0000259" key="1">
    <source>
        <dbReference type="Pfam" id="PF00144"/>
    </source>
</evidence>
<dbReference type="Proteomes" id="UP001107961">
    <property type="component" value="Unassembled WGS sequence"/>
</dbReference>
<dbReference type="PANTHER" id="PTHR43283:SF3">
    <property type="entry name" value="BETA-LACTAMASE FAMILY PROTEIN (AFU_ORTHOLOGUE AFUA_5G07500)"/>
    <property type="match status" value="1"/>
</dbReference>
<organism evidence="2 3">
    <name type="scientific">Alloalcanivorax xenomutans</name>
    <dbReference type="NCBI Taxonomy" id="1094342"/>
    <lineage>
        <taxon>Bacteria</taxon>
        <taxon>Pseudomonadati</taxon>
        <taxon>Pseudomonadota</taxon>
        <taxon>Gammaproteobacteria</taxon>
        <taxon>Oceanospirillales</taxon>
        <taxon>Alcanivoracaceae</taxon>
        <taxon>Alloalcanivorax</taxon>
    </lineage>
</organism>
<dbReference type="AlphaFoldDB" id="A0A9Q3W0R3"/>
<gene>
    <name evidence="2" type="ORF">LZG35_07850</name>
</gene>
<feature type="domain" description="Beta-lactamase-related" evidence="1">
    <location>
        <begin position="21"/>
        <end position="404"/>
    </location>
</feature>
<comment type="caution">
    <text evidence="2">The sequence shown here is derived from an EMBL/GenBank/DDBJ whole genome shotgun (WGS) entry which is preliminary data.</text>
</comment>
<sequence>MFDLVTPELVGISSNRLERVADWMRTLVASRRLAGISVLVYRRGHCAWFGGAGHLKTDQQQKIAEDTLFRIYSMTKPITSVAAMMLYEQGLFQLDDPIAKFLPEFTDMQVCVGGDEENPKLEPARSLITMRQLLTHTSGLAYDFTSIPPVDALYRKHGINFSRHHGSLAEMTRQAARMPLLFHPGTKWNYSISTDVLGRVVEVISGQSLDRYFEEHIFAPLGMNDTAFWVAEDKLHRLAEMYTLAGATPPRIKGEPTEVTPDPRGTLEVSGASGGRQFTQPPKIFSGGGGLTSTTGDYLRFALMLRNGGNFNGARLLGRKTVELMHSNHLPGSMADMGEPRFNNTHMGAGLGFGLGFGVVLNPALAQTMGSVGEYFWTGMANTQFWIDPSEDLIVIQMAQMMPSTLVPIRQTLRSLVYQALID</sequence>
<dbReference type="PANTHER" id="PTHR43283">
    <property type="entry name" value="BETA-LACTAMASE-RELATED"/>
    <property type="match status" value="1"/>
</dbReference>
<dbReference type="InterPro" id="IPR050789">
    <property type="entry name" value="Diverse_Enzym_Activities"/>
</dbReference>
<dbReference type="InterPro" id="IPR001466">
    <property type="entry name" value="Beta-lactam-related"/>
</dbReference>
<dbReference type="SUPFAM" id="SSF56601">
    <property type="entry name" value="beta-lactamase/transpeptidase-like"/>
    <property type="match status" value="1"/>
</dbReference>
<proteinExistence type="predicted"/>
<reference evidence="2" key="1">
    <citation type="submission" date="2022-01" db="EMBL/GenBank/DDBJ databases">
        <authorList>
            <person name="Karlyshev A.V."/>
            <person name="Jaspars M."/>
        </authorList>
    </citation>
    <scope>NUCLEOTIDE SEQUENCE</scope>
    <source>
        <strain evidence="2">AGSA3-2</strain>
    </source>
</reference>
<dbReference type="Gene3D" id="3.40.710.10">
    <property type="entry name" value="DD-peptidase/beta-lactamase superfamily"/>
    <property type="match status" value="1"/>
</dbReference>
<dbReference type="KEGG" id="axe:P40_12945"/>
<accession>A0A9Q3W0R3</accession>
<protein>
    <submittedName>
        <fullName evidence="2">Beta-lactamase family protein</fullName>
    </submittedName>
</protein>
<dbReference type="GeneID" id="94687205"/>
<keyword evidence="3" id="KW-1185">Reference proteome</keyword>
<dbReference type="InterPro" id="IPR012338">
    <property type="entry name" value="Beta-lactam/transpept-like"/>
</dbReference>
<evidence type="ECO:0000313" key="2">
    <source>
        <dbReference type="EMBL" id="MCE7508550.1"/>
    </source>
</evidence>
<dbReference type="Pfam" id="PF00144">
    <property type="entry name" value="Beta-lactamase"/>
    <property type="match status" value="1"/>
</dbReference>
<dbReference type="RefSeq" id="WP_014995014.1">
    <property type="nucleotide sequence ID" value="NZ_CBDDTQ010000005.1"/>
</dbReference>